<gene>
    <name evidence="4" type="primary">relJ</name>
    <name evidence="4" type="ORF">Pla108_12080</name>
</gene>
<comment type="function">
    <text evidence="2">Antitoxin component of a type II toxin-antitoxin (TA) system.</text>
</comment>
<dbReference type="Proteomes" id="UP000317421">
    <property type="component" value="Unassembled WGS sequence"/>
</dbReference>
<protein>
    <recommendedName>
        <fullName evidence="2">Antitoxin</fullName>
    </recommendedName>
</protein>
<feature type="region of interest" description="Disordered" evidence="3">
    <location>
        <begin position="70"/>
        <end position="91"/>
    </location>
</feature>
<dbReference type="PANTHER" id="PTHR33713">
    <property type="entry name" value="ANTITOXIN YAFN-RELATED"/>
    <property type="match status" value="1"/>
</dbReference>
<sequence>MAIETSYSDARVRFASLLDEVVLNQEVVIINRRGKEAVAMIAASELSGLVETVHLLRSPKNGQRLLSALEQVQTTNSNSSSLDKLRRDLGR</sequence>
<accession>A0A5C6ALH8</accession>
<comment type="similarity">
    <text evidence="1 2">Belongs to the phD/YefM antitoxin family.</text>
</comment>
<feature type="compositionally biased region" description="Polar residues" evidence="3">
    <location>
        <begin position="70"/>
        <end position="82"/>
    </location>
</feature>
<proteinExistence type="inferred from homology"/>
<keyword evidence="5" id="KW-1185">Reference proteome</keyword>
<dbReference type="Gene3D" id="1.10.1220.170">
    <property type="match status" value="1"/>
</dbReference>
<dbReference type="AlphaFoldDB" id="A0A5C6ALH8"/>
<dbReference type="SUPFAM" id="SSF143120">
    <property type="entry name" value="YefM-like"/>
    <property type="match status" value="1"/>
</dbReference>
<organism evidence="4 5">
    <name type="scientific">Botrimarina colliarenosi</name>
    <dbReference type="NCBI Taxonomy" id="2528001"/>
    <lineage>
        <taxon>Bacteria</taxon>
        <taxon>Pseudomonadati</taxon>
        <taxon>Planctomycetota</taxon>
        <taxon>Planctomycetia</taxon>
        <taxon>Pirellulales</taxon>
        <taxon>Lacipirellulaceae</taxon>
        <taxon>Botrimarina</taxon>
    </lineage>
</organism>
<dbReference type="Pfam" id="PF02604">
    <property type="entry name" value="PhdYeFM_antitox"/>
    <property type="match status" value="1"/>
</dbReference>
<dbReference type="NCBIfam" id="TIGR01552">
    <property type="entry name" value="phd_fam"/>
    <property type="match status" value="1"/>
</dbReference>
<evidence type="ECO:0000256" key="2">
    <source>
        <dbReference type="RuleBase" id="RU362080"/>
    </source>
</evidence>
<reference evidence="4 5" key="1">
    <citation type="submission" date="2019-02" db="EMBL/GenBank/DDBJ databases">
        <title>Deep-cultivation of Planctomycetes and their phenomic and genomic characterization uncovers novel biology.</title>
        <authorList>
            <person name="Wiegand S."/>
            <person name="Jogler M."/>
            <person name="Boedeker C."/>
            <person name="Pinto D."/>
            <person name="Vollmers J."/>
            <person name="Rivas-Marin E."/>
            <person name="Kohn T."/>
            <person name="Peeters S.H."/>
            <person name="Heuer A."/>
            <person name="Rast P."/>
            <person name="Oberbeckmann S."/>
            <person name="Bunk B."/>
            <person name="Jeske O."/>
            <person name="Meyerdierks A."/>
            <person name="Storesund J.E."/>
            <person name="Kallscheuer N."/>
            <person name="Luecker S."/>
            <person name="Lage O.M."/>
            <person name="Pohl T."/>
            <person name="Merkel B.J."/>
            <person name="Hornburger P."/>
            <person name="Mueller R.-W."/>
            <person name="Bruemmer F."/>
            <person name="Labrenz M."/>
            <person name="Spormann A.M."/>
            <person name="Op Den Camp H."/>
            <person name="Overmann J."/>
            <person name="Amann R."/>
            <person name="Jetten M.S.M."/>
            <person name="Mascher T."/>
            <person name="Medema M.H."/>
            <person name="Devos D.P."/>
            <person name="Kaster A.-K."/>
            <person name="Ovreas L."/>
            <person name="Rohde M."/>
            <person name="Galperin M.Y."/>
            <person name="Jogler C."/>
        </authorList>
    </citation>
    <scope>NUCLEOTIDE SEQUENCE [LARGE SCALE GENOMIC DNA]</scope>
    <source>
        <strain evidence="4 5">Pla108</strain>
    </source>
</reference>
<name>A0A5C6ALH8_9BACT</name>
<evidence type="ECO:0000313" key="5">
    <source>
        <dbReference type="Proteomes" id="UP000317421"/>
    </source>
</evidence>
<dbReference type="OrthoDB" id="9802003at2"/>
<dbReference type="InterPro" id="IPR036165">
    <property type="entry name" value="YefM-like_sf"/>
</dbReference>
<evidence type="ECO:0000313" key="4">
    <source>
        <dbReference type="EMBL" id="TWU00261.1"/>
    </source>
</evidence>
<comment type="caution">
    <text evidence="4">The sequence shown here is derived from an EMBL/GenBank/DDBJ whole genome shotgun (WGS) entry which is preliminary data.</text>
</comment>
<evidence type="ECO:0000256" key="1">
    <source>
        <dbReference type="ARBA" id="ARBA00009981"/>
    </source>
</evidence>
<dbReference type="InterPro" id="IPR006442">
    <property type="entry name" value="Antitoxin_Phd/YefM"/>
</dbReference>
<dbReference type="Gene3D" id="3.40.1620.10">
    <property type="entry name" value="YefM-like domain"/>
    <property type="match status" value="1"/>
</dbReference>
<dbReference type="InterPro" id="IPR051405">
    <property type="entry name" value="phD/YefM_antitoxin"/>
</dbReference>
<dbReference type="PANTHER" id="PTHR33713:SF6">
    <property type="entry name" value="ANTITOXIN YEFM"/>
    <property type="match status" value="1"/>
</dbReference>
<dbReference type="EMBL" id="SJPR01000001">
    <property type="protein sequence ID" value="TWU00261.1"/>
    <property type="molecule type" value="Genomic_DNA"/>
</dbReference>
<evidence type="ECO:0000256" key="3">
    <source>
        <dbReference type="SAM" id="MobiDB-lite"/>
    </source>
</evidence>